<feature type="compositionally biased region" description="Polar residues" evidence="1">
    <location>
        <begin position="177"/>
        <end position="195"/>
    </location>
</feature>
<dbReference type="EMBL" id="JAGPXD010000005">
    <property type="protein sequence ID" value="KAH7353463.1"/>
    <property type="molecule type" value="Genomic_DNA"/>
</dbReference>
<sequence>MKTCDDCSTERWRYASLSDGAVASGLPIEARSEPEGGGLKESGPGRSYHGRGSALVGGQKREKMTRRGCNTSNHRERFKAKSMAGRAVGLEEQHAAWQVGLPPPGRVRRICQPSRAVWVVPRASYRGSPTGIPARPQVASSSHQPRRGWGGRYLRGFAAIRRGAMWWNPGCGHGGRQISSQGPDASTRTHGSQAGFQDLRPSGAGFRVGLVISRRAKHVGWHGRGREQRDAMWEGRIQISGRGK</sequence>
<feature type="region of interest" description="Disordered" evidence="1">
    <location>
        <begin position="175"/>
        <end position="200"/>
    </location>
</feature>
<dbReference type="Proteomes" id="UP000813385">
    <property type="component" value="Unassembled WGS sequence"/>
</dbReference>
<evidence type="ECO:0000313" key="2">
    <source>
        <dbReference type="EMBL" id="KAH7353463.1"/>
    </source>
</evidence>
<protein>
    <submittedName>
        <fullName evidence="2">Uncharacterized protein</fullName>
    </submittedName>
</protein>
<comment type="caution">
    <text evidence="2">The sequence shown here is derived from an EMBL/GenBank/DDBJ whole genome shotgun (WGS) entry which is preliminary data.</text>
</comment>
<proteinExistence type="predicted"/>
<reference evidence="2" key="1">
    <citation type="journal article" date="2021" name="Nat. Commun.">
        <title>Genetic determinants of endophytism in the Arabidopsis root mycobiome.</title>
        <authorList>
            <person name="Mesny F."/>
            <person name="Miyauchi S."/>
            <person name="Thiergart T."/>
            <person name="Pickel B."/>
            <person name="Atanasova L."/>
            <person name="Karlsson M."/>
            <person name="Huettel B."/>
            <person name="Barry K.W."/>
            <person name="Haridas S."/>
            <person name="Chen C."/>
            <person name="Bauer D."/>
            <person name="Andreopoulos W."/>
            <person name="Pangilinan J."/>
            <person name="LaButti K."/>
            <person name="Riley R."/>
            <person name="Lipzen A."/>
            <person name="Clum A."/>
            <person name="Drula E."/>
            <person name="Henrissat B."/>
            <person name="Kohler A."/>
            <person name="Grigoriev I.V."/>
            <person name="Martin F.M."/>
            <person name="Hacquard S."/>
        </authorList>
    </citation>
    <scope>NUCLEOTIDE SEQUENCE</scope>
    <source>
        <strain evidence="2">MPI-CAGE-AT-0016</strain>
    </source>
</reference>
<name>A0A8K0T9L2_9PEZI</name>
<accession>A0A8K0T9L2</accession>
<evidence type="ECO:0000256" key="1">
    <source>
        <dbReference type="SAM" id="MobiDB-lite"/>
    </source>
</evidence>
<keyword evidence="3" id="KW-1185">Reference proteome</keyword>
<feature type="region of interest" description="Disordered" evidence="1">
    <location>
        <begin position="25"/>
        <end position="71"/>
    </location>
</feature>
<evidence type="ECO:0000313" key="3">
    <source>
        <dbReference type="Proteomes" id="UP000813385"/>
    </source>
</evidence>
<organism evidence="2 3">
    <name type="scientific">Plectosphaerella cucumerina</name>
    <dbReference type="NCBI Taxonomy" id="40658"/>
    <lineage>
        <taxon>Eukaryota</taxon>
        <taxon>Fungi</taxon>
        <taxon>Dikarya</taxon>
        <taxon>Ascomycota</taxon>
        <taxon>Pezizomycotina</taxon>
        <taxon>Sordariomycetes</taxon>
        <taxon>Hypocreomycetidae</taxon>
        <taxon>Glomerellales</taxon>
        <taxon>Plectosphaerellaceae</taxon>
        <taxon>Plectosphaerella</taxon>
    </lineage>
</organism>
<dbReference type="AlphaFoldDB" id="A0A8K0T9L2"/>
<gene>
    <name evidence="2" type="ORF">B0T11DRAFT_117942</name>
</gene>